<organism evidence="5 6">
    <name type="scientific">Alligator mississippiensis</name>
    <name type="common">American alligator</name>
    <dbReference type="NCBI Taxonomy" id="8496"/>
    <lineage>
        <taxon>Eukaryota</taxon>
        <taxon>Metazoa</taxon>
        <taxon>Chordata</taxon>
        <taxon>Craniata</taxon>
        <taxon>Vertebrata</taxon>
        <taxon>Euteleostomi</taxon>
        <taxon>Archelosauria</taxon>
        <taxon>Archosauria</taxon>
        <taxon>Crocodylia</taxon>
        <taxon>Alligatoridae</taxon>
        <taxon>Alligatorinae</taxon>
        <taxon>Alligator</taxon>
    </lineage>
</organism>
<name>A0A151N163_ALLMI</name>
<feature type="chain" id="PRO_5007585641" evidence="4">
    <location>
        <begin position="20"/>
        <end position="427"/>
    </location>
</feature>
<accession>A0A151N163</accession>
<dbReference type="Gene3D" id="3.40.50.720">
    <property type="entry name" value="NAD(P)-binding Rossmann-like Domain"/>
    <property type="match status" value="2"/>
</dbReference>
<evidence type="ECO:0000313" key="5">
    <source>
        <dbReference type="EMBL" id="KYO30405.1"/>
    </source>
</evidence>
<dbReference type="SUPFAM" id="SSF51735">
    <property type="entry name" value="NAD(P)-binding Rossmann-fold domains"/>
    <property type="match status" value="2"/>
</dbReference>
<dbReference type="Pfam" id="PF00106">
    <property type="entry name" value="adh_short"/>
    <property type="match status" value="2"/>
</dbReference>
<comment type="similarity">
    <text evidence="1 3">Belongs to the short-chain dehydrogenases/reductases (SDR) family.</text>
</comment>
<proteinExistence type="inferred from homology"/>
<dbReference type="Proteomes" id="UP000050525">
    <property type="component" value="Unassembled WGS sequence"/>
</dbReference>
<feature type="signal peptide" evidence="4">
    <location>
        <begin position="1"/>
        <end position="19"/>
    </location>
</feature>
<keyword evidence="2" id="KW-0560">Oxidoreductase</keyword>
<evidence type="ECO:0000256" key="1">
    <source>
        <dbReference type="ARBA" id="ARBA00006484"/>
    </source>
</evidence>
<evidence type="ECO:0000256" key="2">
    <source>
        <dbReference type="ARBA" id="ARBA00023002"/>
    </source>
</evidence>
<evidence type="ECO:0000313" key="6">
    <source>
        <dbReference type="Proteomes" id="UP000050525"/>
    </source>
</evidence>
<dbReference type="InterPro" id="IPR036291">
    <property type="entry name" value="NAD(P)-bd_dom_sf"/>
</dbReference>
<dbReference type="GO" id="GO:0008202">
    <property type="term" value="P:steroid metabolic process"/>
    <property type="evidence" value="ECO:0007669"/>
    <property type="project" value="TreeGrafter"/>
</dbReference>
<dbReference type="AlphaFoldDB" id="A0A151N163"/>
<evidence type="ECO:0000256" key="4">
    <source>
        <dbReference type="SAM" id="SignalP"/>
    </source>
</evidence>
<dbReference type="GO" id="GO:0016491">
    <property type="term" value="F:oxidoreductase activity"/>
    <property type="evidence" value="ECO:0007669"/>
    <property type="project" value="UniProtKB-KW"/>
</dbReference>
<reference evidence="5 6" key="1">
    <citation type="journal article" date="2012" name="Genome Biol.">
        <title>Sequencing three crocodilian genomes to illuminate the evolution of archosaurs and amniotes.</title>
        <authorList>
            <person name="St John J.A."/>
            <person name="Braun E.L."/>
            <person name="Isberg S.R."/>
            <person name="Miles L.G."/>
            <person name="Chong A.Y."/>
            <person name="Gongora J."/>
            <person name="Dalzell P."/>
            <person name="Moran C."/>
            <person name="Bed'hom B."/>
            <person name="Abzhanov A."/>
            <person name="Burgess S.C."/>
            <person name="Cooksey A.M."/>
            <person name="Castoe T.A."/>
            <person name="Crawford N.G."/>
            <person name="Densmore L.D."/>
            <person name="Drew J.C."/>
            <person name="Edwards S.V."/>
            <person name="Faircloth B.C."/>
            <person name="Fujita M.K."/>
            <person name="Greenwold M.J."/>
            <person name="Hoffmann F.G."/>
            <person name="Howard J.M."/>
            <person name="Iguchi T."/>
            <person name="Janes D.E."/>
            <person name="Khan S.Y."/>
            <person name="Kohno S."/>
            <person name="de Koning A.J."/>
            <person name="Lance S.L."/>
            <person name="McCarthy F.M."/>
            <person name="McCormack J.E."/>
            <person name="Merchant M.E."/>
            <person name="Peterson D.G."/>
            <person name="Pollock D.D."/>
            <person name="Pourmand N."/>
            <person name="Raney B.J."/>
            <person name="Roessler K.A."/>
            <person name="Sanford J.R."/>
            <person name="Sawyer R.H."/>
            <person name="Schmidt C.J."/>
            <person name="Triplett E.W."/>
            <person name="Tuberville T.D."/>
            <person name="Venegas-Anaya M."/>
            <person name="Howard J.T."/>
            <person name="Jarvis E.D."/>
            <person name="Guillette L.J.Jr."/>
            <person name="Glenn T.C."/>
            <person name="Green R.E."/>
            <person name="Ray D.A."/>
        </authorList>
    </citation>
    <scope>NUCLEOTIDE SEQUENCE [LARGE SCALE GENOMIC DNA]</scope>
    <source>
        <strain evidence="5">KSC_2009_1</strain>
    </source>
</reference>
<dbReference type="PRINTS" id="PR00080">
    <property type="entry name" value="SDRFAMILY"/>
</dbReference>
<dbReference type="FunFam" id="3.40.50.720:FF:000074">
    <property type="entry name" value="Retinol dehydrogenase type 1"/>
    <property type="match status" value="1"/>
</dbReference>
<keyword evidence="6" id="KW-1185">Reference proteome</keyword>
<dbReference type="PRINTS" id="PR00081">
    <property type="entry name" value="GDHRDH"/>
</dbReference>
<gene>
    <name evidence="5" type="ORF">Y1Q_0003343</name>
</gene>
<dbReference type="EMBL" id="AKHW03004195">
    <property type="protein sequence ID" value="KYO30405.1"/>
    <property type="molecule type" value="Genomic_DNA"/>
</dbReference>
<keyword evidence="4" id="KW-0732">Signal</keyword>
<dbReference type="PANTHER" id="PTHR43313:SF48">
    <property type="match status" value="1"/>
</dbReference>
<sequence length="427" mass="47429">MWVYLAALLALYFLRRWYRERQTVGNLPDKHVFITGCGSGFGHLLAKQLDGRGLRVLAACLTEQGAERLQQETSGRLQTVILDVTKSDSIHAATAWVMGQARDKEATVRMWLYLAALLVLYVLRRWYREQQMVGNLPDKHVFITGCDSGFGHLLAKQLDGRGLRVLAACLTEQGAERLQQATSWRLQTVILDVTCSDSIAAATAWVKGQVGDQGLWGLVNNAGVFGCVCHNEWLSKADFTRVLDVNLVGLIEVTLSLLPLVRRARGRIVNVTSIGGRLSVNGGGYCISKYGVEAFSDSLRRELHNFGVKVSIIEAGAFRTAMSTSQDILSSLEQVWSSAPAEVKEAYGEQYFNRYSETTRKLIRILPSDNLRLATDAMEHALTAQHPRTRYSCGWDAKLFYLPLSYLPTSWADLVLTCSQPKPAQGI</sequence>
<comment type="caution">
    <text evidence="5">The sequence shown here is derived from an EMBL/GenBank/DDBJ whole genome shotgun (WGS) entry which is preliminary data.</text>
</comment>
<evidence type="ECO:0000256" key="3">
    <source>
        <dbReference type="RuleBase" id="RU000363"/>
    </source>
</evidence>
<protein>
    <submittedName>
        <fullName evidence="5">17-beta-hydroxysteroid dehydrogenase type 6-like</fullName>
    </submittedName>
</protein>
<dbReference type="InterPro" id="IPR002347">
    <property type="entry name" value="SDR_fam"/>
</dbReference>
<dbReference type="eggNOG" id="KOG1610">
    <property type="taxonomic scope" value="Eukaryota"/>
</dbReference>
<dbReference type="PANTHER" id="PTHR43313">
    <property type="entry name" value="SHORT-CHAIN DEHYDROGENASE/REDUCTASE FAMILY 9C"/>
    <property type="match status" value="1"/>
</dbReference>